<dbReference type="RefSeq" id="WP_196420898.1">
    <property type="nucleotide sequence ID" value="NZ_JADQTO010000055.1"/>
</dbReference>
<dbReference type="Proteomes" id="UP000598146">
    <property type="component" value="Unassembled WGS sequence"/>
</dbReference>
<keyword evidence="2" id="KW-1185">Reference proteome</keyword>
<reference evidence="1" key="1">
    <citation type="submission" date="2020-11" db="EMBL/GenBank/DDBJ databases">
        <title>Isolation and identification of active actinomycetes.</title>
        <authorList>
            <person name="Sun X."/>
        </authorList>
    </citation>
    <scope>NUCLEOTIDE SEQUENCE</scope>
    <source>
        <strain evidence="1">NEAU-A11</strain>
    </source>
</reference>
<evidence type="ECO:0000313" key="1">
    <source>
        <dbReference type="EMBL" id="MBG0569154.1"/>
    </source>
</evidence>
<protein>
    <submittedName>
        <fullName evidence="1">Tetratricopeptide repeat protein</fullName>
    </submittedName>
</protein>
<sequence length="459" mass="49302">MRTAPLERNYALTKIIEEAGCSYGALAVAVEGVARESRDHDQTVTKTAVGHWVAGHKPGQKVIGYLVEALSRRVGRLLTAADIGLASDLDPIICQDRLPPDPVASLVNLGSADVDRRTVITGAAYSIGALLLPLDVLREHADRSQRAVRLRSTVGDGELKAVRDMTKALTDADERLGGGHARTAVVEYLRTDVAGYLSSRFASATHRKDMFGAAASLAYLAGWKAHDIGRAGLAQQYYLRSFQLAQEHDPRAHAAYGLRILAHQAMDLGQHAHCVDLADEALALTRGNVDRGLESLFWLTAARARAAAGSPAEARTALRTAEALISKARAEQAPRWASLGGPAEARLAHQAGKTLQALNDLAAAETQLARAASCWDEARYPRVYALAMADLAETQCRQGHAEKACKTWDLALDSMDGIRSSRTRDAVVALRQHLAPYKLRGLAAAKRLDARAAKILAAT</sequence>
<gene>
    <name evidence="1" type="ORF">I4J89_47875</name>
</gene>
<dbReference type="EMBL" id="JADQTO010000055">
    <property type="protein sequence ID" value="MBG0569154.1"/>
    <property type="molecule type" value="Genomic_DNA"/>
</dbReference>
<dbReference type="InterPro" id="IPR011990">
    <property type="entry name" value="TPR-like_helical_dom_sf"/>
</dbReference>
<dbReference type="SUPFAM" id="SSF48452">
    <property type="entry name" value="TPR-like"/>
    <property type="match status" value="1"/>
</dbReference>
<name>A0A931CFG0_9ACTN</name>
<comment type="caution">
    <text evidence="1">The sequence shown here is derived from an EMBL/GenBank/DDBJ whole genome shotgun (WGS) entry which is preliminary data.</text>
</comment>
<proteinExistence type="predicted"/>
<accession>A0A931CFG0</accession>
<organism evidence="1 2">
    <name type="scientific">Actinoplanes aureus</name>
    <dbReference type="NCBI Taxonomy" id="2792083"/>
    <lineage>
        <taxon>Bacteria</taxon>
        <taxon>Bacillati</taxon>
        <taxon>Actinomycetota</taxon>
        <taxon>Actinomycetes</taxon>
        <taxon>Micromonosporales</taxon>
        <taxon>Micromonosporaceae</taxon>
        <taxon>Actinoplanes</taxon>
    </lineage>
</organism>
<evidence type="ECO:0000313" key="2">
    <source>
        <dbReference type="Proteomes" id="UP000598146"/>
    </source>
</evidence>
<dbReference type="AlphaFoldDB" id="A0A931CFG0"/>